<evidence type="ECO:0000313" key="6">
    <source>
        <dbReference type="EMBL" id="QLA00086.1"/>
    </source>
</evidence>
<reference evidence="6 7" key="1">
    <citation type="submission" date="2020-06" db="EMBL/GenBank/DDBJ databases">
        <title>Long-read sequencing of DSM26481-BlokeschLab.</title>
        <authorList>
            <person name="Blokesch M."/>
        </authorList>
    </citation>
    <scope>NUCLEOTIDE SEQUENCE [LARGE SCALE GENOMIC DNA]</scope>
    <source>
        <strain evidence="6 7">DSM 26481</strain>
    </source>
</reference>
<dbReference type="GO" id="GO:0043709">
    <property type="term" value="P:cell adhesion involved in single-species biofilm formation"/>
    <property type="evidence" value="ECO:0007669"/>
    <property type="project" value="TreeGrafter"/>
</dbReference>
<name>A0A7H8UJL9_ENTCL</name>
<dbReference type="InterPro" id="IPR050263">
    <property type="entry name" value="Bact_Fimbrial_Adh_Pro"/>
</dbReference>
<dbReference type="PANTHER" id="PTHR33420:SF3">
    <property type="entry name" value="FIMBRIAL SUBUNIT ELFA"/>
    <property type="match status" value="1"/>
</dbReference>
<feature type="chain" id="PRO_5028880280" evidence="5">
    <location>
        <begin position="24"/>
        <end position="182"/>
    </location>
</feature>
<evidence type="ECO:0000256" key="3">
    <source>
        <dbReference type="ARBA" id="ARBA00022729"/>
    </source>
</evidence>
<evidence type="ECO:0000256" key="4">
    <source>
        <dbReference type="ARBA" id="ARBA00023263"/>
    </source>
</evidence>
<gene>
    <name evidence="6" type="ORF">HWQ14_21605</name>
</gene>
<proteinExistence type="inferred from homology"/>
<sequence length="182" mass="18186">MSENVKVFLALCSFVFTGTLAHAASSGTISFTGSVNSETCAAVVNNGTADATVTLPAVPASALKTAGATAGATTFTINLTGCDPANTKTRAFFEAGGQVNSTGRLNNSDTAGATNVELELLDVDDNSSVIMAGDYASQSTSGTTIDASSGTGTLNYAVRYYATGAATSGAVASSVTYSIIYL</sequence>
<dbReference type="Pfam" id="PF16970">
    <property type="entry name" value="FimA"/>
    <property type="match status" value="1"/>
</dbReference>
<dbReference type="InterPro" id="IPR008966">
    <property type="entry name" value="Adhesion_dom_sf"/>
</dbReference>
<protein>
    <submittedName>
        <fullName evidence="6">Type 1 fimbrial protein</fullName>
    </submittedName>
</protein>
<dbReference type="AlphaFoldDB" id="A0A7H8UJL9"/>
<organism evidence="6 7">
    <name type="scientific">Enterobacter cloacae</name>
    <dbReference type="NCBI Taxonomy" id="550"/>
    <lineage>
        <taxon>Bacteria</taxon>
        <taxon>Pseudomonadati</taxon>
        <taxon>Pseudomonadota</taxon>
        <taxon>Gammaproteobacteria</taxon>
        <taxon>Enterobacterales</taxon>
        <taxon>Enterobacteriaceae</taxon>
        <taxon>Enterobacter</taxon>
        <taxon>Enterobacter cloacae complex</taxon>
    </lineage>
</organism>
<keyword evidence="3 5" id="KW-0732">Signal</keyword>
<comment type="subcellular location">
    <subcellularLocation>
        <location evidence="1">Fimbrium</location>
    </subcellularLocation>
</comment>
<dbReference type="EMBL" id="CP056117">
    <property type="protein sequence ID" value="QLA00086.1"/>
    <property type="molecule type" value="Genomic_DNA"/>
</dbReference>
<evidence type="ECO:0000256" key="1">
    <source>
        <dbReference type="ARBA" id="ARBA00004561"/>
    </source>
</evidence>
<dbReference type="InterPro" id="IPR036937">
    <property type="entry name" value="Adhesion_dom_fimbrial_sf"/>
</dbReference>
<dbReference type="InterPro" id="IPR039458">
    <property type="entry name" value="FimA-like"/>
</dbReference>
<comment type="similarity">
    <text evidence="2">Belongs to the fimbrial protein family.</text>
</comment>
<dbReference type="Proteomes" id="UP000509421">
    <property type="component" value="Chromosome"/>
</dbReference>
<evidence type="ECO:0000313" key="7">
    <source>
        <dbReference type="Proteomes" id="UP000509421"/>
    </source>
</evidence>
<dbReference type="Gene3D" id="2.60.40.1090">
    <property type="entry name" value="Fimbrial-type adhesion domain"/>
    <property type="match status" value="1"/>
</dbReference>
<dbReference type="RefSeq" id="WP_176610955.1">
    <property type="nucleotide sequence ID" value="NZ_CP056117.1"/>
</dbReference>
<evidence type="ECO:0000256" key="5">
    <source>
        <dbReference type="SAM" id="SignalP"/>
    </source>
</evidence>
<feature type="signal peptide" evidence="5">
    <location>
        <begin position="1"/>
        <end position="23"/>
    </location>
</feature>
<evidence type="ECO:0000256" key="2">
    <source>
        <dbReference type="ARBA" id="ARBA00006671"/>
    </source>
</evidence>
<keyword evidence="4" id="KW-0281">Fimbrium</keyword>
<dbReference type="GO" id="GO:0009289">
    <property type="term" value="C:pilus"/>
    <property type="evidence" value="ECO:0007669"/>
    <property type="project" value="UniProtKB-SubCell"/>
</dbReference>
<accession>A0A7H8UJL9</accession>
<dbReference type="SUPFAM" id="SSF49401">
    <property type="entry name" value="Bacterial adhesins"/>
    <property type="match status" value="1"/>
</dbReference>
<dbReference type="PANTHER" id="PTHR33420">
    <property type="entry name" value="FIMBRIAL SUBUNIT ELFA-RELATED"/>
    <property type="match status" value="1"/>
</dbReference>